<feature type="transmembrane region" description="Helical" evidence="6">
    <location>
        <begin position="111"/>
        <end position="133"/>
    </location>
</feature>
<sequence length="396" mass="42688">MATSQTLKSALSNIPSLTKAFVTTLVALSCTSYIYSYRLQLSADDSIETNVFLGCPFIGVLPGLALYYPWTFLTGAFYESNVFALIASALILLLCGKYLERAWGSRELLKYVLITATLSNVMTWIGILVSFYISGDSDFLYNIQINGMAGVFSAFLVAFKHLIPEHRIALLGNAVTIRVKNLIGVATAGSIISLLLFQAIVFYNLVNVGWVIGWIYIRFFKYQDGIRGDHSEAFALVTFFPEFLHPILRPVTNIVYGIFVRLGVCTPGSRSYAYDLESQSGIRSVSPLPGSARAEAERRRALALKALDMRLSTKQPAAGAAASSSSTPTSSAPNATTVDPSSPSSTAPPAAPVGDSSVLFEAEEMATISAPPSEEKAKATTTTTTSTTDTDDAKRD</sequence>
<name>A0A077WC86_9FUNG</name>
<evidence type="ECO:0000256" key="6">
    <source>
        <dbReference type="SAM" id="Phobius"/>
    </source>
</evidence>
<evidence type="ECO:0000256" key="4">
    <source>
        <dbReference type="ARBA" id="ARBA00023136"/>
    </source>
</evidence>
<evidence type="ECO:0000256" key="5">
    <source>
        <dbReference type="SAM" id="MobiDB-lite"/>
    </source>
</evidence>
<keyword evidence="3 6" id="KW-1133">Transmembrane helix</keyword>
<proteinExistence type="predicted"/>
<organism evidence="7">
    <name type="scientific">Lichtheimia ramosa</name>
    <dbReference type="NCBI Taxonomy" id="688394"/>
    <lineage>
        <taxon>Eukaryota</taxon>
        <taxon>Fungi</taxon>
        <taxon>Fungi incertae sedis</taxon>
        <taxon>Mucoromycota</taxon>
        <taxon>Mucoromycotina</taxon>
        <taxon>Mucoromycetes</taxon>
        <taxon>Mucorales</taxon>
        <taxon>Lichtheimiaceae</taxon>
        <taxon>Lichtheimia</taxon>
    </lineage>
</organism>
<dbReference type="GO" id="GO:0006890">
    <property type="term" value="P:retrograde vesicle-mediated transport, Golgi to endoplasmic reticulum"/>
    <property type="evidence" value="ECO:0007669"/>
    <property type="project" value="InterPro"/>
</dbReference>
<accession>A0A077WC86</accession>
<reference evidence="7" key="1">
    <citation type="journal article" date="2014" name="Genome Announc.">
        <title>De novo whole-genome sequence and genome annotation of Lichtheimia ramosa.</title>
        <authorList>
            <person name="Linde J."/>
            <person name="Schwartze V."/>
            <person name="Binder U."/>
            <person name="Lass-Florl C."/>
            <person name="Voigt K."/>
            <person name="Horn F."/>
        </authorList>
    </citation>
    <scope>NUCLEOTIDE SEQUENCE</scope>
    <source>
        <strain evidence="7">JMRC FSU:6197</strain>
    </source>
</reference>
<dbReference type="InterPro" id="IPR013861">
    <property type="entry name" value="TMEM115/Pdh1/Rbl19"/>
</dbReference>
<feature type="transmembrane region" description="Helical" evidence="6">
    <location>
        <begin position="139"/>
        <end position="159"/>
    </location>
</feature>
<gene>
    <name evidence="7" type="ORF">LRAMOSA07545</name>
</gene>
<dbReference type="PANTHER" id="PTHR13377:SF3">
    <property type="entry name" value="TRANSMEMBRANE PROTEIN 115"/>
    <property type="match status" value="1"/>
</dbReference>
<feature type="region of interest" description="Disordered" evidence="5">
    <location>
        <begin position="315"/>
        <end position="396"/>
    </location>
</feature>
<dbReference type="SMART" id="SM01160">
    <property type="entry name" value="DUF1751"/>
    <property type="match status" value="1"/>
</dbReference>
<feature type="transmembrane region" description="Helical" evidence="6">
    <location>
        <begin position="202"/>
        <end position="220"/>
    </location>
</feature>
<dbReference type="Gene3D" id="1.20.1540.10">
    <property type="entry name" value="Rhomboid-like"/>
    <property type="match status" value="1"/>
</dbReference>
<evidence type="ECO:0000313" key="7">
    <source>
        <dbReference type="EMBL" id="CDS05015.1"/>
    </source>
</evidence>
<protein>
    <recommendedName>
        <fullName evidence="8">DUF1751-domain-containing protein</fullName>
    </recommendedName>
</protein>
<evidence type="ECO:0000256" key="2">
    <source>
        <dbReference type="ARBA" id="ARBA00022692"/>
    </source>
</evidence>
<feature type="compositionally biased region" description="Low complexity" evidence="5">
    <location>
        <begin position="379"/>
        <end position="388"/>
    </location>
</feature>
<dbReference type="PANTHER" id="PTHR13377">
    <property type="entry name" value="PLACENTAL PROTEIN 6"/>
    <property type="match status" value="1"/>
</dbReference>
<comment type="subcellular location">
    <subcellularLocation>
        <location evidence="1">Membrane</location>
        <topology evidence="1">Multi-pass membrane protein</topology>
    </subcellularLocation>
</comment>
<dbReference type="InterPro" id="IPR035952">
    <property type="entry name" value="Rhomboid-like_sf"/>
</dbReference>
<dbReference type="AlphaFoldDB" id="A0A077WC86"/>
<dbReference type="GO" id="GO:0005794">
    <property type="term" value="C:Golgi apparatus"/>
    <property type="evidence" value="ECO:0007669"/>
    <property type="project" value="TreeGrafter"/>
</dbReference>
<dbReference type="SUPFAM" id="SSF144091">
    <property type="entry name" value="Rhomboid-like"/>
    <property type="match status" value="1"/>
</dbReference>
<dbReference type="OrthoDB" id="73612at2759"/>
<evidence type="ECO:0008006" key="8">
    <source>
        <dbReference type="Google" id="ProtNLM"/>
    </source>
</evidence>
<feature type="transmembrane region" description="Helical" evidence="6">
    <location>
        <begin position="51"/>
        <end position="70"/>
    </location>
</feature>
<keyword evidence="2 6" id="KW-0812">Transmembrane</keyword>
<evidence type="ECO:0000256" key="1">
    <source>
        <dbReference type="ARBA" id="ARBA00004141"/>
    </source>
</evidence>
<dbReference type="Pfam" id="PF08551">
    <property type="entry name" value="DUF1751"/>
    <property type="match status" value="1"/>
</dbReference>
<keyword evidence="4 6" id="KW-0472">Membrane</keyword>
<dbReference type="FunFam" id="1.20.1540.10:FF:000004">
    <property type="entry name" value="Transmembrane protein 115"/>
    <property type="match status" value="1"/>
</dbReference>
<feature type="transmembrane region" description="Helical" evidence="6">
    <location>
        <begin position="179"/>
        <end position="196"/>
    </location>
</feature>
<feature type="transmembrane region" description="Helical" evidence="6">
    <location>
        <begin position="82"/>
        <end position="99"/>
    </location>
</feature>
<dbReference type="EMBL" id="LK023315">
    <property type="protein sequence ID" value="CDS05015.1"/>
    <property type="molecule type" value="Genomic_DNA"/>
</dbReference>
<evidence type="ECO:0000256" key="3">
    <source>
        <dbReference type="ARBA" id="ARBA00022989"/>
    </source>
</evidence>
<feature type="compositionally biased region" description="Low complexity" evidence="5">
    <location>
        <begin position="315"/>
        <end position="348"/>
    </location>
</feature>
<dbReference type="GO" id="GO:0016020">
    <property type="term" value="C:membrane"/>
    <property type="evidence" value="ECO:0007669"/>
    <property type="project" value="UniProtKB-SubCell"/>
</dbReference>
<feature type="transmembrane region" description="Helical" evidence="6">
    <location>
        <begin position="20"/>
        <end position="39"/>
    </location>
</feature>